<reference evidence="2 3" key="1">
    <citation type="submission" date="2019-05" db="EMBL/GenBank/DDBJ databases">
        <title>Another draft genome of Portunus trituberculatus and its Hox gene families provides insights of decapod evolution.</title>
        <authorList>
            <person name="Jeong J.-H."/>
            <person name="Song I."/>
            <person name="Kim S."/>
            <person name="Choi T."/>
            <person name="Kim D."/>
            <person name="Ryu S."/>
            <person name="Kim W."/>
        </authorList>
    </citation>
    <scope>NUCLEOTIDE SEQUENCE [LARGE SCALE GENOMIC DNA]</scope>
    <source>
        <tissue evidence="2">Muscle</tissue>
    </source>
</reference>
<feature type="region of interest" description="Disordered" evidence="1">
    <location>
        <begin position="76"/>
        <end position="102"/>
    </location>
</feature>
<comment type="caution">
    <text evidence="2">The sequence shown here is derived from an EMBL/GenBank/DDBJ whole genome shotgun (WGS) entry which is preliminary data.</text>
</comment>
<dbReference type="PROSITE" id="PS51257">
    <property type="entry name" value="PROKAR_LIPOPROTEIN"/>
    <property type="match status" value="1"/>
</dbReference>
<keyword evidence="3" id="KW-1185">Reference proteome</keyword>
<dbReference type="Proteomes" id="UP000324222">
    <property type="component" value="Unassembled WGS sequence"/>
</dbReference>
<sequence>MGWCVRACGRATGGVLCWAGGCGCCEGRRPRWLAPGTTSTRARHSLSLSRKHYSRRRIARVGRGWLPLLRCPQLSAGPPAPRVPLAGRSRRRRHDLDTRNTQTRTLWVLTPD</sequence>
<evidence type="ECO:0000313" key="2">
    <source>
        <dbReference type="EMBL" id="MPC30009.1"/>
    </source>
</evidence>
<protein>
    <submittedName>
        <fullName evidence="2">Uncharacterized protein</fullName>
    </submittedName>
</protein>
<evidence type="ECO:0000256" key="1">
    <source>
        <dbReference type="SAM" id="MobiDB-lite"/>
    </source>
</evidence>
<organism evidence="2 3">
    <name type="scientific">Portunus trituberculatus</name>
    <name type="common">Swimming crab</name>
    <name type="synonym">Neptunus trituberculatus</name>
    <dbReference type="NCBI Taxonomy" id="210409"/>
    <lineage>
        <taxon>Eukaryota</taxon>
        <taxon>Metazoa</taxon>
        <taxon>Ecdysozoa</taxon>
        <taxon>Arthropoda</taxon>
        <taxon>Crustacea</taxon>
        <taxon>Multicrustacea</taxon>
        <taxon>Malacostraca</taxon>
        <taxon>Eumalacostraca</taxon>
        <taxon>Eucarida</taxon>
        <taxon>Decapoda</taxon>
        <taxon>Pleocyemata</taxon>
        <taxon>Brachyura</taxon>
        <taxon>Eubrachyura</taxon>
        <taxon>Portunoidea</taxon>
        <taxon>Portunidae</taxon>
        <taxon>Portuninae</taxon>
        <taxon>Portunus</taxon>
    </lineage>
</organism>
<name>A0A5B7E9B1_PORTR</name>
<dbReference type="AlphaFoldDB" id="A0A5B7E9B1"/>
<proteinExistence type="predicted"/>
<gene>
    <name evidence="2" type="ORF">E2C01_023262</name>
</gene>
<evidence type="ECO:0000313" key="3">
    <source>
        <dbReference type="Proteomes" id="UP000324222"/>
    </source>
</evidence>
<accession>A0A5B7E9B1</accession>
<dbReference type="EMBL" id="VSRR010002175">
    <property type="protein sequence ID" value="MPC30009.1"/>
    <property type="molecule type" value="Genomic_DNA"/>
</dbReference>